<evidence type="ECO:0000313" key="4">
    <source>
        <dbReference type="Proteomes" id="UP001480595"/>
    </source>
</evidence>
<keyword evidence="2" id="KW-0812">Transmembrane</keyword>
<accession>A0ABR1T8P5</accession>
<gene>
    <name evidence="3" type="ORF">PG994_013455</name>
</gene>
<feature type="region of interest" description="Disordered" evidence="1">
    <location>
        <begin position="75"/>
        <end position="96"/>
    </location>
</feature>
<dbReference type="Proteomes" id="UP001480595">
    <property type="component" value="Unassembled WGS sequence"/>
</dbReference>
<keyword evidence="2" id="KW-0472">Membrane</keyword>
<dbReference type="GeneID" id="92097927"/>
<feature type="transmembrane region" description="Helical" evidence="2">
    <location>
        <begin position="105"/>
        <end position="127"/>
    </location>
</feature>
<evidence type="ECO:0000313" key="3">
    <source>
        <dbReference type="EMBL" id="KAK8042972.1"/>
    </source>
</evidence>
<keyword evidence="2" id="KW-1133">Transmembrane helix</keyword>
<proteinExistence type="predicted"/>
<dbReference type="RefSeq" id="XP_066709825.1">
    <property type="nucleotide sequence ID" value="XM_066864864.1"/>
</dbReference>
<dbReference type="EMBL" id="JAQQWL010000013">
    <property type="protein sequence ID" value="KAK8042972.1"/>
    <property type="molecule type" value="Genomic_DNA"/>
</dbReference>
<evidence type="ECO:0000256" key="1">
    <source>
        <dbReference type="SAM" id="MobiDB-lite"/>
    </source>
</evidence>
<name>A0ABR1T8P5_9PEZI</name>
<evidence type="ECO:0000256" key="2">
    <source>
        <dbReference type="SAM" id="Phobius"/>
    </source>
</evidence>
<reference evidence="3 4" key="1">
    <citation type="submission" date="2023-01" db="EMBL/GenBank/DDBJ databases">
        <title>Analysis of 21 Apiospora genomes using comparative genomics revels a genus with tremendous synthesis potential of carbohydrate active enzymes and secondary metabolites.</title>
        <authorList>
            <person name="Sorensen T."/>
        </authorList>
    </citation>
    <scope>NUCLEOTIDE SEQUENCE [LARGE SCALE GENOMIC DNA]</scope>
    <source>
        <strain evidence="3 4">CBS 135458</strain>
    </source>
</reference>
<sequence length="185" mass="20077">MAAYQMLSAVIQSTVLQTIGAIATHLKEGAYDALWDDTVFANWSLLVMNRTSPALARQDTIATAATSVNNNNSSAAMALTGTPNTTNSSSSSYPNTTSSPNPESFYGWVLSNAAGAFLLLSVFFYPFCCAKNPLEFTDSWVACIGVPGWLGRFLGQWQPFSFPSHLSSSSRHTSELWLKAPFTWL</sequence>
<comment type="caution">
    <text evidence="3">The sequence shown here is derived from an EMBL/GenBank/DDBJ whole genome shotgun (WGS) entry which is preliminary data.</text>
</comment>
<protein>
    <submittedName>
        <fullName evidence="3">Uncharacterized protein</fullName>
    </submittedName>
</protein>
<keyword evidence="4" id="KW-1185">Reference proteome</keyword>
<organism evidence="3 4">
    <name type="scientific">Apiospora phragmitis</name>
    <dbReference type="NCBI Taxonomy" id="2905665"/>
    <lineage>
        <taxon>Eukaryota</taxon>
        <taxon>Fungi</taxon>
        <taxon>Dikarya</taxon>
        <taxon>Ascomycota</taxon>
        <taxon>Pezizomycotina</taxon>
        <taxon>Sordariomycetes</taxon>
        <taxon>Xylariomycetidae</taxon>
        <taxon>Amphisphaeriales</taxon>
        <taxon>Apiosporaceae</taxon>
        <taxon>Apiospora</taxon>
    </lineage>
</organism>